<evidence type="ECO:0000313" key="5">
    <source>
        <dbReference type="EMBL" id="KAF6028203.1"/>
    </source>
</evidence>
<name>A0A7J7JQR2_BUGNE</name>
<dbReference type="GO" id="GO:0000940">
    <property type="term" value="C:outer kinetochore"/>
    <property type="evidence" value="ECO:0007669"/>
    <property type="project" value="TreeGrafter"/>
</dbReference>
<feature type="compositionally biased region" description="Polar residues" evidence="3">
    <location>
        <begin position="501"/>
        <end position="521"/>
    </location>
</feature>
<keyword evidence="4" id="KW-0472">Membrane</keyword>
<dbReference type="GO" id="GO:0043515">
    <property type="term" value="F:kinetochore binding"/>
    <property type="evidence" value="ECO:0007669"/>
    <property type="project" value="TreeGrafter"/>
</dbReference>
<dbReference type="GO" id="GO:0034501">
    <property type="term" value="P:protein localization to kinetochore"/>
    <property type="evidence" value="ECO:0007669"/>
    <property type="project" value="TreeGrafter"/>
</dbReference>
<dbReference type="PANTHER" id="PTHR32123">
    <property type="entry name" value="BICD FAMILY-LIKE CARGO ADAPTER"/>
    <property type="match status" value="1"/>
</dbReference>
<reference evidence="5" key="1">
    <citation type="submission" date="2020-06" db="EMBL/GenBank/DDBJ databases">
        <title>Draft genome of Bugula neritina, a colonial animal packing powerful symbionts and potential medicines.</title>
        <authorList>
            <person name="Rayko M."/>
        </authorList>
    </citation>
    <scope>NUCLEOTIDE SEQUENCE [LARGE SCALE GENOMIC DNA]</scope>
    <source>
        <strain evidence="5">Kwan_BN1</strain>
    </source>
</reference>
<organism evidence="5 6">
    <name type="scientific">Bugula neritina</name>
    <name type="common">Brown bryozoan</name>
    <name type="synonym">Sertularia neritina</name>
    <dbReference type="NCBI Taxonomy" id="10212"/>
    <lineage>
        <taxon>Eukaryota</taxon>
        <taxon>Metazoa</taxon>
        <taxon>Spiralia</taxon>
        <taxon>Lophotrochozoa</taxon>
        <taxon>Bryozoa</taxon>
        <taxon>Gymnolaemata</taxon>
        <taxon>Cheilostomatida</taxon>
        <taxon>Flustrina</taxon>
        <taxon>Buguloidea</taxon>
        <taxon>Bugulidae</taxon>
        <taxon>Bugula</taxon>
    </lineage>
</organism>
<dbReference type="Gene3D" id="1.10.287.1490">
    <property type="match status" value="1"/>
</dbReference>
<dbReference type="GO" id="GO:0007080">
    <property type="term" value="P:mitotic metaphase chromosome alignment"/>
    <property type="evidence" value="ECO:0007669"/>
    <property type="project" value="TreeGrafter"/>
</dbReference>
<dbReference type="Proteomes" id="UP000593567">
    <property type="component" value="Unassembled WGS sequence"/>
</dbReference>
<evidence type="ECO:0000256" key="1">
    <source>
        <dbReference type="ARBA" id="ARBA00023054"/>
    </source>
</evidence>
<accession>A0A7J7JQR2</accession>
<evidence type="ECO:0000313" key="6">
    <source>
        <dbReference type="Proteomes" id="UP000593567"/>
    </source>
</evidence>
<dbReference type="GO" id="GO:0000132">
    <property type="term" value="P:establishment of mitotic spindle orientation"/>
    <property type="evidence" value="ECO:0007669"/>
    <property type="project" value="TreeGrafter"/>
</dbReference>
<feature type="region of interest" description="Disordered" evidence="3">
    <location>
        <begin position="444"/>
        <end position="554"/>
    </location>
</feature>
<feature type="coiled-coil region" evidence="2">
    <location>
        <begin position="75"/>
        <end position="136"/>
    </location>
</feature>
<proteinExistence type="predicted"/>
<keyword evidence="4" id="KW-0812">Transmembrane</keyword>
<evidence type="ECO:0000256" key="4">
    <source>
        <dbReference type="SAM" id="Phobius"/>
    </source>
</evidence>
<comment type="caution">
    <text evidence="5">The sequence shown here is derived from an EMBL/GenBank/DDBJ whole genome shotgun (WGS) entry which is preliminary data.</text>
</comment>
<dbReference type="InterPro" id="IPR051149">
    <property type="entry name" value="Spindly/BICDR_Dynein_Adapter"/>
</dbReference>
<dbReference type="EMBL" id="VXIV02001977">
    <property type="protein sequence ID" value="KAF6028203.1"/>
    <property type="molecule type" value="Genomic_DNA"/>
</dbReference>
<keyword evidence="1 2" id="KW-0175">Coiled coil</keyword>
<dbReference type="OrthoDB" id="2121607at2759"/>
<evidence type="ECO:0000256" key="3">
    <source>
        <dbReference type="SAM" id="MobiDB-lite"/>
    </source>
</evidence>
<evidence type="ECO:0000256" key="2">
    <source>
        <dbReference type="SAM" id="Coils"/>
    </source>
</evidence>
<protein>
    <submittedName>
        <fullName evidence="5">SPDL1</fullName>
    </submittedName>
</protein>
<keyword evidence="4" id="KW-1133">Transmembrane helix</keyword>
<dbReference type="GO" id="GO:0000922">
    <property type="term" value="C:spindle pole"/>
    <property type="evidence" value="ECO:0007669"/>
    <property type="project" value="TreeGrafter"/>
</dbReference>
<sequence length="647" mass="74084">MASSCSSSSSSLCDVESLRARLEEKDQILRTSAQYGKDLLDQNRELAQSIDDTTRKFTRQLEILKEENYSVTQRLEHKERMEMEYQDEIETLKKHLGSQRDEMKVLNELRDQSQLISELRYRIRELESLLDKSNLDNKHLTSVVDSHKTQLEEVNSRLSAVQEGKTDTEEVAELLKELQSIKSERDESNSNCISQQSQIDHLTHQLESYIQQISSLEEELTYANSQLSNMSNSFMATTQENQELRCEIDMLRMNDRDHKQKGNSMFTELDDKRQEAEKKLLLLNVKYESLVNQYDLGKKQISKLKLQMSNIIRMASGQVDSNHVTELENQLTEARNEIRYLTLKLSTDEVKSVAQPLKSSSAVQETDYKTVQFVESLLLTKDAELKAMKKELDERRLASTYNTQQLNDVQHKLRNIESKANQLHAQNIQLSVKLEDFKAKYEGDSRSDTRLERGRVEDIPNFDSSTANALLGADSQQGSASWQAVPQPVGETEERDEHSSDVSLPTSSDQPDGVLSNSETTPRAGVEHKADPTQSTHLPQTENKSPTRPRSPGLYFKKELKSPMSSTDSLWADGQVCYCTGDCLSLSTILSCFSLLVCFCLMLLFVYVKHLFLFILSLFRPIFYVLGPVFYVVRPIFYVLLRKKQNC</sequence>
<feature type="compositionally biased region" description="Polar residues" evidence="3">
    <location>
        <begin position="462"/>
        <end position="484"/>
    </location>
</feature>
<feature type="compositionally biased region" description="Polar residues" evidence="3">
    <location>
        <begin position="532"/>
        <end position="548"/>
    </location>
</feature>
<feature type="coiled-coil region" evidence="2">
    <location>
        <begin position="171"/>
        <end position="226"/>
    </location>
</feature>
<feature type="transmembrane region" description="Helical" evidence="4">
    <location>
        <begin position="584"/>
        <end position="604"/>
    </location>
</feature>
<dbReference type="PANTHER" id="PTHR32123:SF9">
    <property type="entry name" value="PROTEIN SPINDLY"/>
    <property type="match status" value="1"/>
</dbReference>
<feature type="compositionally biased region" description="Basic and acidic residues" evidence="3">
    <location>
        <begin position="444"/>
        <end position="458"/>
    </location>
</feature>
<dbReference type="AlphaFoldDB" id="A0A7J7JQR2"/>
<keyword evidence="6" id="KW-1185">Reference proteome</keyword>
<gene>
    <name evidence="5" type="ORF">EB796_013505</name>
</gene>
<feature type="transmembrane region" description="Helical" evidence="4">
    <location>
        <begin position="611"/>
        <end position="633"/>
    </location>
</feature>